<proteinExistence type="predicted"/>
<reference evidence="1 2" key="1">
    <citation type="submission" date="2018-11" db="EMBL/GenBank/DDBJ databases">
        <title>Chitinophaga lutea sp.nov., isolate from arsenic contaminated soil.</title>
        <authorList>
            <person name="Zong Y."/>
        </authorList>
    </citation>
    <scope>NUCLEOTIDE SEQUENCE [LARGE SCALE GENOMIC DNA]</scope>
    <source>
        <strain evidence="1 2">ZY74</strain>
    </source>
</reference>
<keyword evidence="2" id="KW-1185">Reference proteome</keyword>
<organism evidence="1 2">
    <name type="scientific">Chitinophaga lutea</name>
    <dbReference type="NCBI Taxonomy" id="2488634"/>
    <lineage>
        <taxon>Bacteria</taxon>
        <taxon>Pseudomonadati</taxon>
        <taxon>Bacteroidota</taxon>
        <taxon>Chitinophagia</taxon>
        <taxon>Chitinophagales</taxon>
        <taxon>Chitinophagaceae</taxon>
        <taxon>Chitinophaga</taxon>
    </lineage>
</organism>
<name>A0A3N4PDN4_9BACT</name>
<protein>
    <submittedName>
        <fullName evidence="1">Uncharacterized protein</fullName>
    </submittedName>
</protein>
<evidence type="ECO:0000313" key="2">
    <source>
        <dbReference type="Proteomes" id="UP000278351"/>
    </source>
</evidence>
<evidence type="ECO:0000313" key="1">
    <source>
        <dbReference type="EMBL" id="RPE05538.1"/>
    </source>
</evidence>
<dbReference type="EMBL" id="RPDH01000003">
    <property type="protein sequence ID" value="RPE05538.1"/>
    <property type="molecule type" value="Genomic_DNA"/>
</dbReference>
<dbReference type="Proteomes" id="UP000278351">
    <property type="component" value="Unassembled WGS sequence"/>
</dbReference>
<dbReference type="AlphaFoldDB" id="A0A3N4PDN4"/>
<accession>A0A3N4PDN4</accession>
<comment type="caution">
    <text evidence="1">The sequence shown here is derived from an EMBL/GenBank/DDBJ whole genome shotgun (WGS) entry which is preliminary data.</text>
</comment>
<gene>
    <name evidence="1" type="ORF">EGT74_24450</name>
</gene>
<sequence length="70" mass="8182">MNVYNVSFLWVKDEGGKRSSMIKQMAYTDNEVRSKEEAVGRFLTSDFKNNQGWSIHCWSCNTIELKDKTE</sequence>